<dbReference type="RefSeq" id="WP_168547192.1">
    <property type="nucleotide sequence ID" value="NZ_BAAAKS010000015.1"/>
</dbReference>
<protein>
    <submittedName>
        <fullName evidence="2">SMI1/KNR4 family protein</fullName>
    </submittedName>
</protein>
<dbReference type="EMBL" id="JAAXOQ010000028">
    <property type="protein sequence ID" value="NKY20229.1"/>
    <property type="molecule type" value="Genomic_DNA"/>
</dbReference>
<name>A0A846X7G5_9ACTN</name>
<dbReference type="Pfam" id="PF09346">
    <property type="entry name" value="SMI1_KNR4"/>
    <property type="match status" value="1"/>
</dbReference>
<dbReference type="Proteomes" id="UP000582646">
    <property type="component" value="Unassembled WGS sequence"/>
</dbReference>
<dbReference type="InterPro" id="IPR018958">
    <property type="entry name" value="Knr4/Smi1-like_dom"/>
</dbReference>
<evidence type="ECO:0000259" key="1">
    <source>
        <dbReference type="SMART" id="SM00860"/>
    </source>
</evidence>
<evidence type="ECO:0000313" key="2">
    <source>
        <dbReference type="EMBL" id="NKY20229.1"/>
    </source>
</evidence>
<dbReference type="InterPro" id="IPR037883">
    <property type="entry name" value="Knr4/Smi1-like_sf"/>
</dbReference>
<dbReference type="SMART" id="SM00860">
    <property type="entry name" value="SMI1_KNR4"/>
    <property type="match status" value="1"/>
</dbReference>
<accession>A0A846X7G5</accession>
<dbReference type="SUPFAM" id="SSF160631">
    <property type="entry name" value="SMI1/KNR4-like"/>
    <property type="match status" value="1"/>
</dbReference>
<dbReference type="Gene3D" id="3.40.1580.10">
    <property type="entry name" value="SMI1/KNR4-like"/>
    <property type="match status" value="1"/>
</dbReference>
<comment type="caution">
    <text evidence="2">The sequence shown here is derived from an EMBL/GenBank/DDBJ whole genome shotgun (WGS) entry which is preliminary data.</text>
</comment>
<organism evidence="2 3">
    <name type="scientific">Tsukamurella spumae</name>
    <dbReference type="NCBI Taxonomy" id="44753"/>
    <lineage>
        <taxon>Bacteria</taxon>
        <taxon>Bacillati</taxon>
        <taxon>Actinomycetota</taxon>
        <taxon>Actinomycetes</taxon>
        <taxon>Mycobacteriales</taxon>
        <taxon>Tsukamurellaceae</taxon>
        <taxon>Tsukamurella</taxon>
    </lineage>
</organism>
<sequence>MEPEEVWSEDRYEPYIQDPLTPEILDAAERALGVRLPSSLVALLAHRNGGPIRMTLPQDRDYDIVHREIRGIGEKFPHLAKEAWWQWEDEDADIPTPTDPDWLIPFDGDGHWDLCLDYRLSPNDAAGLRVDPAVTVIDNDRIGPDIEFPVAESFDAYLAELVEPQNYE</sequence>
<reference evidence="2 3" key="1">
    <citation type="submission" date="2020-04" db="EMBL/GenBank/DDBJ databases">
        <title>MicrobeNet Type strains.</title>
        <authorList>
            <person name="Nicholson A.C."/>
        </authorList>
    </citation>
    <scope>NUCLEOTIDE SEQUENCE [LARGE SCALE GENOMIC DNA]</scope>
    <source>
        <strain evidence="2 3">DSM 44113</strain>
    </source>
</reference>
<proteinExistence type="predicted"/>
<dbReference type="AlphaFoldDB" id="A0A846X7G5"/>
<gene>
    <name evidence="2" type="ORF">HF999_17855</name>
</gene>
<keyword evidence="3" id="KW-1185">Reference proteome</keyword>
<feature type="domain" description="Knr4/Smi1-like" evidence="1">
    <location>
        <begin position="19"/>
        <end position="160"/>
    </location>
</feature>
<evidence type="ECO:0000313" key="3">
    <source>
        <dbReference type="Proteomes" id="UP000582646"/>
    </source>
</evidence>